<accession>A0A2H0W0F0</accession>
<reference evidence="3" key="1">
    <citation type="submission" date="2017-09" db="EMBL/GenBank/DDBJ databases">
        <title>Depth-based differentiation of microbial function through sediment-hosted aquifers and enrichment of novel symbionts in the deep terrestrial subsurface.</title>
        <authorList>
            <person name="Probst A.J."/>
            <person name="Ladd B."/>
            <person name="Jarett J.K."/>
            <person name="Geller-Mcgrath D.E."/>
            <person name="Sieber C.M.K."/>
            <person name="Emerson J.B."/>
            <person name="Anantharaman K."/>
            <person name="Thomas B.C."/>
            <person name="Malmstrom R."/>
            <person name="Stieglmeier M."/>
            <person name="Klingl A."/>
            <person name="Woyke T."/>
            <person name="Ryan C.M."/>
            <person name="Banfield J.F."/>
        </authorList>
    </citation>
    <scope>NUCLEOTIDE SEQUENCE [LARGE SCALE GENOMIC DNA]</scope>
</reference>
<feature type="transmembrane region" description="Helical" evidence="1">
    <location>
        <begin position="6"/>
        <end position="25"/>
    </location>
</feature>
<comment type="caution">
    <text evidence="2">The sequence shown here is derived from an EMBL/GenBank/DDBJ whole genome shotgun (WGS) entry which is preliminary data.</text>
</comment>
<evidence type="ECO:0000256" key="1">
    <source>
        <dbReference type="SAM" id="Phobius"/>
    </source>
</evidence>
<sequence>MNSKKLIVLAVILIVTVSGGFFLFYNRQKISDRNGAIAPGTTVTTAPAINGVTSSYRPEDYQDNLKNILDEFWANTNRPNTVNDLLALTLPFEYQNLHLAIVQAMLEYEQTGSQLALERLQQIRSENSWLQ</sequence>
<protein>
    <submittedName>
        <fullName evidence="2">Uncharacterized protein</fullName>
    </submittedName>
</protein>
<name>A0A2H0W0F0_9BACT</name>
<organism evidence="2 3">
    <name type="scientific">Candidatus Buchananbacteria bacterium CG10_big_fil_rev_8_21_14_0_10_42_9</name>
    <dbReference type="NCBI Taxonomy" id="1974526"/>
    <lineage>
        <taxon>Bacteria</taxon>
        <taxon>Candidatus Buchananiibacteriota</taxon>
    </lineage>
</organism>
<evidence type="ECO:0000313" key="3">
    <source>
        <dbReference type="Proteomes" id="UP000230935"/>
    </source>
</evidence>
<proteinExistence type="predicted"/>
<dbReference type="AlphaFoldDB" id="A0A2H0W0F0"/>
<dbReference type="EMBL" id="PEZZ01000035">
    <property type="protein sequence ID" value="PIS04786.1"/>
    <property type="molecule type" value="Genomic_DNA"/>
</dbReference>
<keyword evidence="1" id="KW-0472">Membrane</keyword>
<keyword evidence="1" id="KW-1133">Transmembrane helix</keyword>
<dbReference type="Proteomes" id="UP000230935">
    <property type="component" value="Unassembled WGS sequence"/>
</dbReference>
<keyword evidence="1" id="KW-0812">Transmembrane</keyword>
<evidence type="ECO:0000313" key="2">
    <source>
        <dbReference type="EMBL" id="PIS04786.1"/>
    </source>
</evidence>
<gene>
    <name evidence="2" type="ORF">COT81_04535</name>
</gene>